<dbReference type="Pfam" id="PF00057">
    <property type="entry name" value="Ldl_recept_a"/>
    <property type="match status" value="2"/>
</dbReference>
<dbReference type="InterPro" id="IPR009003">
    <property type="entry name" value="Peptidase_S1_PA"/>
</dbReference>
<dbReference type="SUPFAM" id="SSF50494">
    <property type="entry name" value="Trypsin-like serine proteases"/>
    <property type="match status" value="1"/>
</dbReference>
<dbReference type="InterPro" id="IPR000436">
    <property type="entry name" value="Sushi_SCR_CCP_dom"/>
</dbReference>
<keyword evidence="3" id="KW-0768">Sushi</keyword>
<comment type="caution">
    <text evidence="3">Lacks conserved residue(s) required for the propagation of feature annotation.</text>
</comment>
<dbReference type="SMART" id="SM00032">
    <property type="entry name" value="CCP"/>
    <property type="match status" value="1"/>
</dbReference>
<sequence>MVQLTPVMILFLLSGGERESEKFYCNDRTSVDKKQTCNGLTDCMDGSDETLSLCRHNNCCRSSQIYSCDNNSCVSVESTCNGRVECVDGSDENPQLCVHSRCRLPQSPPHGHYVAEKCHNCTHDQVLKYFCDDNYVLQGSSLTSCHNSTWMPETPTCIPECGKITEEAVPLVVNGHEIKYGTWPWQAALFHLQNGNWTFWCGGSLINEYAVITG</sequence>
<dbReference type="InterPro" id="IPR035976">
    <property type="entry name" value="Sushi/SCR/CCP_sf"/>
</dbReference>
<evidence type="ECO:0000256" key="1">
    <source>
        <dbReference type="ARBA" id="ARBA00023157"/>
    </source>
</evidence>
<keyword evidence="1 3" id="KW-1015">Disulfide bond</keyword>
<feature type="disulfide bond" evidence="2">
    <location>
        <begin position="68"/>
        <end position="86"/>
    </location>
</feature>
<evidence type="ECO:0000259" key="5">
    <source>
        <dbReference type="PROSITE" id="PS50923"/>
    </source>
</evidence>
<dbReference type="CDD" id="cd00112">
    <property type="entry name" value="LDLa"/>
    <property type="match status" value="2"/>
</dbReference>
<dbReference type="InterPro" id="IPR002172">
    <property type="entry name" value="LDrepeatLR_classA_rpt"/>
</dbReference>
<evidence type="ECO:0000256" key="2">
    <source>
        <dbReference type="PROSITE-ProRule" id="PRU00124"/>
    </source>
</evidence>
<dbReference type="PRINTS" id="PR00261">
    <property type="entry name" value="LDLRECEPTOR"/>
</dbReference>
<dbReference type="InterPro" id="IPR043504">
    <property type="entry name" value="Peptidase_S1_PA_chymotrypsin"/>
</dbReference>
<feature type="chain" id="PRO_5041956280" description="Sushi domain-containing protein" evidence="4">
    <location>
        <begin position="19"/>
        <end position="214"/>
    </location>
</feature>
<reference evidence="6" key="1">
    <citation type="journal article" date="2023" name="IScience">
        <title>Live-bearing cockroach genome reveals convergent evolutionary mechanisms linked to viviparity in insects and beyond.</title>
        <authorList>
            <person name="Fouks B."/>
            <person name="Harrison M.C."/>
            <person name="Mikhailova A.A."/>
            <person name="Marchal E."/>
            <person name="English S."/>
            <person name="Carruthers M."/>
            <person name="Jennings E.C."/>
            <person name="Chiamaka E.L."/>
            <person name="Frigard R.A."/>
            <person name="Pippel M."/>
            <person name="Attardo G.M."/>
            <person name="Benoit J.B."/>
            <person name="Bornberg-Bauer E."/>
            <person name="Tobe S.S."/>
        </authorList>
    </citation>
    <scope>NUCLEOTIDE SEQUENCE</scope>
    <source>
        <strain evidence="6">Stay&amp;Tobe</strain>
    </source>
</reference>
<dbReference type="PROSITE" id="PS50068">
    <property type="entry name" value="LDLRA_2"/>
    <property type="match status" value="2"/>
</dbReference>
<dbReference type="PROSITE" id="PS01209">
    <property type="entry name" value="LDLRA_1"/>
    <property type="match status" value="1"/>
</dbReference>
<feature type="disulfide bond" evidence="3">
    <location>
        <begin position="102"/>
        <end position="145"/>
    </location>
</feature>
<dbReference type="GO" id="GO:0004252">
    <property type="term" value="F:serine-type endopeptidase activity"/>
    <property type="evidence" value="ECO:0007669"/>
    <property type="project" value="InterPro"/>
</dbReference>
<dbReference type="Pfam" id="PF00089">
    <property type="entry name" value="Trypsin"/>
    <property type="match status" value="1"/>
</dbReference>
<reference evidence="6" key="2">
    <citation type="submission" date="2023-05" db="EMBL/GenBank/DDBJ databases">
        <authorList>
            <person name="Fouks B."/>
        </authorList>
    </citation>
    <scope>NUCLEOTIDE SEQUENCE</scope>
    <source>
        <strain evidence="6">Stay&amp;Tobe</strain>
        <tissue evidence="6">Testes</tissue>
    </source>
</reference>
<dbReference type="PROSITE" id="PS50923">
    <property type="entry name" value="SUSHI"/>
    <property type="match status" value="1"/>
</dbReference>
<gene>
    <name evidence="6" type="ORF">L9F63_025764</name>
</gene>
<evidence type="ECO:0000313" key="7">
    <source>
        <dbReference type="Proteomes" id="UP001233999"/>
    </source>
</evidence>
<name>A0AAD7Z7M8_DIPPU</name>
<organism evidence="6 7">
    <name type="scientific">Diploptera punctata</name>
    <name type="common">Pacific beetle cockroach</name>
    <dbReference type="NCBI Taxonomy" id="6984"/>
    <lineage>
        <taxon>Eukaryota</taxon>
        <taxon>Metazoa</taxon>
        <taxon>Ecdysozoa</taxon>
        <taxon>Arthropoda</taxon>
        <taxon>Hexapoda</taxon>
        <taxon>Insecta</taxon>
        <taxon>Pterygota</taxon>
        <taxon>Neoptera</taxon>
        <taxon>Polyneoptera</taxon>
        <taxon>Dictyoptera</taxon>
        <taxon>Blattodea</taxon>
        <taxon>Blaberoidea</taxon>
        <taxon>Blaberidae</taxon>
        <taxon>Diplopterinae</taxon>
        <taxon>Diploptera</taxon>
    </lineage>
</organism>
<dbReference type="GO" id="GO:0006508">
    <property type="term" value="P:proteolysis"/>
    <property type="evidence" value="ECO:0007669"/>
    <property type="project" value="InterPro"/>
</dbReference>
<dbReference type="SMART" id="SM00192">
    <property type="entry name" value="LDLa"/>
    <property type="match status" value="2"/>
</dbReference>
<keyword evidence="4" id="KW-0732">Signal</keyword>
<dbReference type="PANTHER" id="PTHR24252">
    <property type="entry name" value="ACROSIN-RELATED"/>
    <property type="match status" value="1"/>
</dbReference>
<protein>
    <recommendedName>
        <fullName evidence="5">Sushi domain-containing protein</fullName>
    </recommendedName>
</protein>
<dbReference type="SUPFAM" id="SSF57535">
    <property type="entry name" value="Complement control module/SCR domain"/>
    <property type="match status" value="1"/>
</dbReference>
<feature type="domain" description="Sushi" evidence="5">
    <location>
        <begin position="100"/>
        <end position="159"/>
    </location>
</feature>
<evidence type="ECO:0000313" key="6">
    <source>
        <dbReference type="EMBL" id="KAJ9575281.1"/>
    </source>
</evidence>
<proteinExistence type="predicted"/>
<dbReference type="PANTHER" id="PTHR24252:SF7">
    <property type="entry name" value="HYALIN"/>
    <property type="match status" value="1"/>
</dbReference>
<dbReference type="Proteomes" id="UP001233999">
    <property type="component" value="Unassembled WGS sequence"/>
</dbReference>
<dbReference type="SUPFAM" id="SSF57424">
    <property type="entry name" value="LDL receptor-like module"/>
    <property type="match status" value="2"/>
</dbReference>
<accession>A0AAD7Z7M8</accession>
<feature type="signal peptide" evidence="4">
    <location>
        <begin position="1"/>
        <end position="18"/>
    </location>
</feature>
<dbReference type="AlphaFoldDB" id="A0AAD7Z7M8"/>
<keyword evidence="7" id="KW-1185">Reference proteome</keyword>
<comment type="caution">
    <text evidence="6">The sequence shown here is derived from an EMBL/GenBank/DDBJ whole genome shotgun (WGS) entry which is preliminary data.</text>
</comment>
<dbReference type="Gene3D" id="2.10.70.10">
    <property type="entry name" value="Complement Module, domain 1"/>
    <property type="match status" value="1"/>
</dbReference>
<feature type="disulfide bond" evidence="2">
    <location>
        <begin position="25"/>
        <end position="43"/>
    </location>
</feature>
<dbReference type="InterPro" id="IPR023415">
    <property type="entry name" value="LDLR_class-A_CS"/>
</dbReference>
<dbReference type="EMBL" id="JASPKZ010010048">
    <property type="protein sequence ID" value="KAJ9575281.1"/>
    <property type="molecule type" value="Genomic_DNA"/>
</dbReference>
<dbReference type="Gene3D" id="4.10.400.10">
    <property type="entry name" value="Low-density Lipoprotein Receptor"/>
    <property type="match status" value="2"/>
</dbReference>
<dbReference type="Gene3D" id="2.40.10.10">
    <property type="entry name" value="Trypsin-like serine proteases"/>
    <property type="match status" value="1"/>
</dbReference>
<evidence type="ECO:0000256" key="3">
    <source>
        <dbReference type="PROSITE-ProRule" id="PRU00302"/>
    </source>
</evidence>
<evidence type="ECO:0000256" key="4">
    <source>
        <dbReference type="SAM" id="SignalP"/>
    </source>
</evidence>
<dbReference type="CDD" id="cd00033">
    <property type="entry name" value="CCP"/>
    <property type="match status" value="1"/>
</dbReference>
<dbReference type="Pfam" id="PF00084">
    <property type="entry name" value="Sushi"/>
    <property type="match status" value="1"/>
</dbReference>
<dbReference type="InterPro" id="IPR001254">
    <property type="entry name" value="Trypsin_dom"/>
</dbReference>
<dbReference type="InterPro" id="IPR036055">
    <property type="entry name" value="LDL_receptor-like_sf"/>
</dbReference>